<dbReference type="CDD" id="cd16016">
    <property type="entry name" value="AP-SPAP"/>
    <property type="match status" value="1"/>
</dbReference>
<reference evidence="6" key="1">
    <citation type="submission" date="2023-08" db="EMBL/GenBank/DDBJ databases">
        <title>Comparative genomics and taxonomic characterization of three novel marine species of genus Marivirga.</title>
        <authorList>
            <person name="Muhammad N."/>
            <person name="Kim S.-G."/>
        </authorList>
    </citation>
    <scope>NUCLEOTIDE SEQUENCE [LARGE SCALE GENOMIC DNA]</scope>
    <source>
        <strain evidence="6">ABR2-2</strain>
    </source>
</reference>
<accession>A0AA49JDW3</accession>
<dbReference type="Gene3D" id="3.40.720.10">
    <property type="entry name" value="Alkaline Phosphatase, subunit A"/>
    <property type="match status" value="1"/>
</dbReference>
<evidence type="ECO:0000313" key="6">
    <source>
        <dbReference type="EMBL" id="WKK87359.2"/>
    </source>
</evidence>
<sequence>MYKYFNLLVVLFFINACQPIEQKENKELKKPKLVVGIVIDQLRHDYFERYAENFGEEGFKRLISEGFYNHNTHYNYIPTFTGPGHASIYTGTTPATHGIIANNWYDKNLKTSVYCAEDTSVYTIGSQSDAGEMSPHRMLSSTITDEIGLATNFKSKVIGISIKDRGSILPAGHNPTGAYWYDKSTGDFITSSYYEKEELPQWLQDFNSRKLADQYLNKSWELSMPLDEYTQSSPDDMPYEMKVRGKEKAVFPYNLKELRKENGNFALLPNTAYGNSILADLAISAIEGEEMGKDEITDFMALSFSSTDYIGHGFGPRSVEVQDTYIKLDQEIARLFKALDEKVGKGNYLIFVTADHGCAEVPEYLQSKKIPADHYDDDLYVKQMSEALQARYGQGDWIEDFSNEQFFLNHQLIEDQKLDLNSVREFVTYEALKLDGVAEAYSATDMQKQEYIKHRAAALQMGYNFKRSGDVLLILQPGWFYQTSAATTHGTGYAYDTHVPLIWYGSGIDKGVSYKRQNIDDIAVTLAHILGTNLPNGATGEPIQEVLN</sequence>
<organism evidence="6 7">
    <name type="scientific">Marivirga arenosa</name>
    <dbReference type="NCBI Taxonomy" id="3059076"/>
    <lineage>
        <taxon>Bacteria</taxon>
        <taxon>Pseudomonadati</taxon>
        <taxon>Bacteroidota</taxon>
        <taxon>Cytophagia</taxon>
        <taxon>Cytophagales</taxon>
        <taxon>Marivirgaceae</taxon>
        <taxon>Marivirga</taxon>
    </lineage>
</organism>
<dbReference type="EMBL" id="CP129970">
    <property type="protein sequence ID" value="WKK87359.2"/>
    <property type="molecule type" value="Genomic_DNA"/>
</dbReference>
<dbReference type="PANTHER" id="PTHR10151">
    <property type="entry name" value="ECTONUCLEOTIDE PYROPHOSPHATASE/PHOSPHODIESTERASE"/>
    <property type="match status" value="1"/>
</dbReference>
<evidence type="ECO:0000256" key="1">
    <source>
        <dbReference type="ARBA" id="ARBA00022553"/>
    </source>
</evidence>
<dbReference type="GO" id="GO:0004035">
    <property type="term" value="F:alkaline phosphatase activity"/>
    <property type="evidence" value="ECO:0007669"/>
    <property type="project" value="InterPro"/>
</dbReference>
<dbReference type="Proteomes" id="UP001244443">
    <property type="component" value="Chromosome"/>
</dbReference>
<keyword evidence="1 4" id="KW-0597">Phosphoprotein</keyword>
<dbReference type="Pfam" id="PF01663">
    <property type="entry name" value="Phosphodiest"/>
    <property type="match status" value="1"/>
</dbReference>
<dbReference type="SUPFAM" id="SSF53649">
    <property type="entry name" value="Alkaline phosphatase-like"/>
    <property type="match status" value="1"/>
</dbReference>
<evidence type="ECO:0000256" key="4">
    <source>
        <dbReference type="PIRSR" id="PIRSR031924-50"/>
    </source>
</evidence>
<dbReference type="Gene3D" id="3.30.1360.150">
    <property type="match status" value="1"/>
</dbReference>
<feature type="active site" description="Phosphothreonine intermediate" evidence="4">
    <location>
        <position position="81"/>
    </location>
</feature>
<keyword evidence="3" id="KW-0732">Signal</keyword>
<dbReference type="PIRSF" id="PIRSF031924">
    <property type="entry name" value="Pi-irrepressible_AP"/>
    <property type="match status" value="1"/>
</dbReference>
<evidence type="ECO:0000256" key="2">
    <source>
        <dbReference type="ARBA" id="ARBA00022723"/>
    </source>
</evidence>
<evidence type="ECO:0000313" key="7">
    <source>
        <dbReference type="Proteomes" id="UP001244443"/>
    </source>
</evidence>
<dbReference type="InterPro" id="IPR026263">
    <property type="entry name" value="Alkaline_phosphatase_prok"/>
</dbReference>
<dbReference type="AlphaFoldDB" id="A0AA49JDW3"/>
<dbReference type="RefSeq" id="WP_308357461.1">
    <property type="nucleotide sequence ID" value="NZ_CP129970.2"/>
</dbReference>
<name>A0AA49JDW3_9BACT</name>
<proteinExistence type="predicted"/>
<feature type="binding site" evidence="5">
    <location>
        <begin position="163"/>
        <end position="165"/>
    </location>
    <ligand>
        <name>substrate</name>
    </ligand>
</feature>
<gene>
    <name evidence="6" type="ORF">QYS48_11800</name>
</gene>
<keyword evidence="7" id="KW-1185">Reference proteome</keyword>
<keyword evidence="2" id="KW-0479">Metal-binding</keyword>
<dbReference type="InterPro" id="IPR002591">
    <property type="entry name" value="Phosphodiest/P_Trfase"/>
</dbReference>
<dbReference type="PANTHER" id="PTHR10151:SF120">
    <property type="entry name" value="BIS(5'-ADENOSYL)-TRIPHOSPHATASE"/>
    <property type="match status" value="1"/>
</dbReference>
<dbReference type="InterPro" id="IPR017850">
    <property type="entry name" value="Alkaline_phosphatase_core_sf"/>
</dbReference>
<dbReference type="GO" id="GO:0046872">
    <property type="term" value="F:metal ion binding"/>
    <property type="evidence" value="ECO:0007669"/>
    <property type="project" value="UniProtKB-KW"/>
</dbReference>
<dbReference type="NCBIfam" id="NF042991">
    <property type="entry name" value="alk_phos_PafA"/>
    <property type="match status" value="1"/>
</dbReference>
<feature type="binding site" evidence="5">
    <location>
        <position position="102"/>
    </location>
    <ligand>
        <name>substrate</name>
    </ligand>
</feature>
<evidence type="ECO:0000256" key="5">
    <source>
        <dbReference type="PIRSR" id="PIRSR031924-51"/>
    </source>
</evidence>
<evidence type="ECO:0000256" key="3">
    <source>
        <dbReference type="ARBA" id="ARBA00022729"/>
    </source>
</evidence>
<protein>
    <submittedName>
        <fullName evidence="6">Alkaline phosphatase family protein</fullName>
    </submittedName>
</protein>